<sequence length="602" mass="63838">MTPDDTLSVARGSELPPAPAPGGTMLEWYGWWCARSPAALALVDRDSVWTFADLDALAEETADRLSVRVHPGDVVAVCLDRSVALVTVALAIAKLGAVYLPLGSAPGARRLDTALRSLRVTCLIDRPERLSRNRLLLPFGDAAAARVTPPETAVSAPDGTWYAVLTSGTTGGPKIVTIGGSSLANLVRWYSAFVGLRGGERHSLLFNPAFDPHLLELWSALGSGAALCVAPAESAWDPQALVEWWDQAGVTVGFLPTPLAEAVLERPWPDRLRLRHLSIGGDRLRRWPAADVTAEVHNMYGPAEATVVTTVCTLYTKSSGPAGPPIGRPLPGVTVGVTDPAGRLLPRDEPGELVIGGPSLTLGCVNDDNAAARFASPPAGLTTVDTIYRSGDRVVMRADGVLEFLGRLDDQVKVSGARVEPAEVEQALERDPQVRRAVVVAQSTEDGWTQLTAFVQPNPGCAPTEARLLGGIRAWLPEQAIPASLSLVSAIPLTANGKIDRAALVATVIRPVEVDIADTTLSEHEALVLQLCRRLLDRPQTVLTDRFVDVGGNSLRTTRLLASIETATGVRLRAAAVLRQPDLGGIVALLQAELVSREAGGR</sequence>
<dbReference type="Pfam" id="PF00550">
    <property type="entry name" value="PP-binding"/>
    <property type="match status" value="1"/>
</dbReference>
<dbReference type="Gene3D" id="3.40.50.12780">
    <property type="entry name" value="N-terminal domain of ligase-like"/>
    <property type="match status" value="1"/>
</dbReference>
<name>A0A4R2J913_9PSEU</name>
<dbReference type="EMBL" id="SLWS01000009">
    <property type="protein sequence ID" value="TCO54262.1"/>
    <property type="molecule type" value="Genomic_DNA"/>
</dbReference>
<evidence type="ECO:0000256" key="1">
    <source>
        <dbReference type="ARBA" id="ARBA00022450"/>
    </source>
</evidence>
<dbReference type="GO" id="GO:0005737">
    <property type="term" value="C:cytoplasm"/>
    <property type="evidence" value="ECO:0007669"/>
    <property type="project" value="TreeGrafter"/>
</dbReference>
<dbReference type="InterPro" id="IPR042099">
    <property type="entry name" value="ANL_N_sf"/>
</dbReference>
<dbReference type="RefSeq" id="WP_132123243.1">
    <property type="nucleotide sequence ID" value="NZ_SLWS01000009.1"/>
</dbReference>
<dbReference type="Pfam" id="PF00501">
    <property type="entry name" value="AMP-binding"/>
    <property type="match status" value="1"/>
</dbReference>
<dbReference type="SUPFAM" id="SSF56801">
    <property type="entry name" value="Acetyl-CoA synthetase-like"/>
    <property type="match status" value="1"/>
</dbReference>
<dbReference type="SUPFAM" id="SSF47336">
    <property type="entry name" value="ACP-like"/>
    <property type="match status" value="1"/>
</dbReference>
<accession>A0A4R2J913</accession>
<dbReference type="Gene3D" id="3.30.300.30">
    <property type="match status" value="1"/>
</dbReference>
<proteinExistence type="predicted"/>
<dbReference type="InterPro" id="IPR006162">
    <property type="entry name" value="Ppantetheine_attach_site"/>
</dbReference>
<dbReference type="GO" id="GO:0044550">
    <property type="term" value="P:secondary metabolite biosynthetic process"/>
    <property type="evidence" value="ECO:0007669"/>
    <property type="project" value="TreeGrafter"/>
</dbReference>
<dbReference type="InterPro" id="IPR025110">
    <property type="entry name" value="AMP-bd_C"/>
</dbReference>
<dbReference type="PANTHER" id="PTHR45527:SF1">
    <property type="entry name" value="FATTY ACID SYNTHASE"/>
    <property type="match status" value="1"/>
</dbReference>
<dbReference type="InterPro" id="IPR045851">
    <property type="entry name" value="AMP-bd_C_sf"/>
</dbReference>
<dbReference type="Pfam" id="PF13193">
    <property type="entry name" value="AMP-binding_C"/>
    <property type="match status" value="1"/>
</dbReference>
<dbReference type="PROSITE" id="PS50075">
    <property type="entry name" value="CARRIER"/>
    <property type="match status" value="1"/>
</dbReference>
<keyword evidence="5" id="KW-1185">Reference proteome</keyword>
<reference evidence="4 5" key="1">
    <citation type="submission" date="2019-03" db="EMBL/GenBank/DDBJ databases">
        <title>Genomic Encyclopedia of Type Strains, Phase IV (KMG-IV): sequencing the most valuable type-strain genomes for metagenomic binning, comparative biology and taxonomic classification.</title>
        <authorList>
            <person name="Goeker M."/>
        </authorList>
    </citation>
    <scope>NUCLEOTIDE SEQUENCE [LARGE SCALE GENOMIC DNA]</scope>
    <source>
        <strain evidence="4 5">DSM 45934</strain>
    </source>
</reference>
<dbReference type="AlphaFoldDB" id="A0A4R2J913"/>
<keyword evidence="1" id="KW-0596">Phosphopantetheine</keyword>
<gene>
    <name evidence="4" type="ORF">EV192_109242</name>
</gene>
<dbReference type="GO" id="GO:0043041">
    <property type="term" value="P:amino acid activation for nonribosomal peptide biosynthetic process"/>
    <property type="evidence" value="ECO:0007669"/>
    <property type="project" value="TreeGrafter"/>
</dbReference>
<dbReference type="PANTHER" id="PTHR45527">
    <property type="entry name" value="NONRIBOSOMAL PEPTIDE SYNTHETASE"/>
    <property type="match status" value="1"/>
</dbReference>
<dbReference type="InterPro" id="IPR000873">
    <property type="entry name" value="AMP-dep_synth/lig_dom"/>
</dbReference>
<organism evidence="4 5">
    <name type="scientific">Actinocrispum wychmicini</name>
    <dbReference type="NCBI Taxonomy" id="1213861"/>
    <lineage>
        <taxon>Bacteria</taxon>
        <taxon>Bacillati</taxon>
        <taxon>Actinomycetota</taxon>
        <taxon>Actinomycetes</taxon>
        <taxon>Pseudonocardiales</taxon>
        <taxon>Pseudonocardiaceae</taxon>
        <taxon>Actinocrispum</taxon>
    </lineage>
</organism>
<dbReference type="PROSITE" id="PS00012">
    <property type="entry name" value="PHOSPHOPANTETHEINE"/>
    <property type="match status" value="1"/>
</dbReference>
<dbReference type="Proteomes" id="UP000295680">
    <property type="component" value="Unassembled WGS sequence"/>
</dbReference>
<dbReference type="OrthoDB" id="2472181at2"/>
<feature type="domain" description="Carrier" evidence="3">
    <location>
        <begin position="519"/>
        <end position="594"/>
    </location>
</feature>
<protein>
    <submittedName>
        <fullName evidence="4">Amino acid adenylation domain-containing protein</fullName>
    </submittedName>
</protein>
<evidence type="ECO:0000256" key="2">
    <source>
        <dbReference type="ARBA" id="ARBA00022553"/>
    </source>
</evidence>
<comment type="caution">
    <text evidence="4">The sequence shown here is derived from an EMBL/GenBank/DDBJ whole genome shotgun (WGS) entry which is preliminary data.</text>
</comment>
<dbReference type="GO" id="GO:0031177">
    <property type="term" value="F:phosphopantetheine binding"/>
    <property type="evidence" value="ECO:0007669"/>
    <property type="project" value="TreeGrafter"/>
</dbReference>
<dbReference type="Gene3D" id="1.10.1200.10">
    <property type="entry name" value="ACP-like"/>
    <property type="match status" value="1"/>
</dbReference>
<evidence type="ECO:0000313" key="5">
    <source>
        <dbReference type="Proteomes" id="UP000295680"/>
    </source>
</evidence>
<dbReference type="InterPro" id="IPR036736">
    <property type="entry name" value="ACP-like_sf"/>
</dbReference>
<dbReference type="InterPro" id="IPR009081">
    <property type="entry name" value="PP-bd_ACP"/>
</dbReference>
<keyword evidence="2" id="KW-0597">Phosphoprotein</keyword>
<evidence type="ECO:0000259" key="3">
    <source>
        <dbReference type="PROSITE" id="PS50075"/>
    </source>
</evidence>
<evidence type="ECO:0000313" key="4">
    <source>
        <dbReference type="EMBL" id="TCO54262.1"/>
    </source>
</evidence>
<dbReference type="CDD" id="cd05930">
    <property type="entry name" value="A_NRPS"/>
    <property type="match status" value="1"/>
</dbReference>